<dbReference type="PANTHER" id="PTHR41328">
    <property type="entry name" value="TERMINASE SMALL SUBUNIT-RELATED"/>
    <property type="match status" value="1"/>
</dbReference>
<sequence length="243" mass="27075">MALPSSLPNSLVRPVNPRQQRFCQEYLIDLNATQAAIRAGYARANADQQASRLLKDPRVMAQINVLKAERSARLKLSGDDVIRQLARIAFADRRNLMALHLGACRYCWGKSHEFHWRSAREYREACDSAQAEGRKVPLASGGFGYRLTARPDPNCPECDGLGIRYVWYADSANLGPDELALFEGVRQTRNGIELKTPSRLKALELLAEHFGLFKANNQADPAAPFRNMLAQLLGASSKAPLKR</sequence>
<keyword evidence="4" id="KW-1185">Reference proteome</keyword>
<evidence type="ECO:0000256" key="2">
    <source>
        <dbReference type="ARBA" id="ARBA00023219"/>
    </source>
</evidence>
<dbReference type="OrthoDB" id="8227562at2"/>
<reference evidence="4" key="1">
    <citation type="submission" date="2017-01" db="EMBL/GenBank/DDBJ databases">
        <authorList>
            <person name="Varghese N."/>
            <person name="Submissions S."/>
        </authorList>
    </citation>
    <scope>NUCLEOTIDE SEQUENCE [LARGE SCALE GENOMIC DNA]</scope>
    <source>
        <strain evidence="4">DSM 19945</strain>
    </source>
</reference>
<dbReference type="Pfam" id="PF03592">
    <property type="entry name" value="Terminase_2"/>
    <property type="match status" value="1"/>
</dbReference>
<dbReference type="Proteomes" id="UP000186221">
    <property type="component" value="Unassembled WGS sequence"/>
</dbReference>
<dbReference type="AlphaFoldDB" id="A0A1N7Q2T9"/>
<dbReference type="InterPro" id="IPR038713">
    <property type="entry name" value="Terminase_Gp1_N_sf"/>
</dbReference>
<dbReference type="EMBL" id="FTOG01000012">
    <property type="protein sequence ID" value="SIT17168.1"/>
    <property type="molecule type" value="Genomic_DNA"/>
</dbReference>
<dbReference type="RefSeq" id="WP_076486129.1">
    <property type="nucleotide sequence ID" value="NZ_FTOG01000012.1"/>
</dbReference>
<dbReference type="GO" id="GO:0051276">
    <property type="term" value="P:chromosome organization"/>
    <property type="evidence" value="ECO:0007669"/>
    <property type="project" value="InterPro"/>
</dbReference>
<dbReference type="STRING" id="453582.SAMN05421580_112114"/>
<keyword evidence="2" id="KW-0231">Viral genome packaging</keyword>
<evidence type="ECO:0000256" key="1">
    <source>
        <dbReference type="ARBA" id="ARBA00022612"/>
    </source>
</evidence>
<evidence type="ECO:0000313" key="3">
    <source>
        <dbReference type="EMBL" id="SIT17168.1"/>
    </source>
</evidence>
<dbReference type="InterPro" id="IPR005335">
    <property type="entry name" value="Terminase_ssu"/>
</dbReference>
<organism evidence="3 4">
    <name type="scientific">Rhodobacter aestuarii</name>
    <dbReference type="NCBI Taxonomy" id="453582"/>
    <lineage>
        <taxon>Bacteria</taxon>
        <taxon>Pseudomonadati</taxon>
        <taxon>Pseudomonadota</taxon>
        <taxon>Alphaproteobacteria</taxon>
        <taxon>Rhodobacterales</taxon>
        <taxon>Rhodobacter group</taxon>
        <taxon>Rhodobacter</taxon>
    </lineage>
</organism>
<accession>A0A1N7Q2T9</accession>
<protein>
    <submittedName>
        <fullName evidence="3">Terminase small subunit</fullName>
    </submittedName>
</protein>
<proteinExistence type="predicted"/>
<dbReference type="InterPro" id="IPR052404">
    <property type="entry name" value="SPP1-like_terminase"/>
</dbReference>
<dbReference type="PANTHER" id="PTHR41328:SF2">
    <property type="entry name" value="TERMINASE SMALL SUBUNIT"/>
    <property type="match status" value="1"/>
</dbReference>
<evidence type="ECO:0000313" key="4">
    <source>
        <dbReference type="Proteomes" id="UP000186221"/>
    </source>
</evidence>
<gene>
    <name evidence="3" type="ORF">SAMN05421580_112114</name>
</gene>
<dbReference type="Gene3D" id="1.10.10.1400">
    <property type="entry name" value="Terminase, small subunit, N-terminal DNA-binding domain, HTH motif"/>
    <property type="match status" value="1"/>
</dbReference>
<keyword evidence="1" id="KW-1188">Viral release from host cell</keyword>
<name>A0A1N7Q2T9_9RHOB</name>